<evidence type="ECO:0000313" key="2">
    <source>
        <dbReference type="WBParaSite" id="nRc.2.0.1.t26670-RA"/>
    </source>
</evidence>
<sequence>MVCSLSTRENSAVQSGERLENKNPALPVCELNVSWVARCRRVGWHRHERARYLTYDTLGAQLMERSGGKRVILEWNREKNVALLAIQKEETRYRETVAWAAMSL</sequence>
<accession>A0A915JKH4</accession>
<proteinExistence type="predicted"/>
<keyword evidence="1" id="KW-1185">Reference proteome</keyword>
<dbReference type="AlphaFoldDB" id="A0A915JKH4"/>
<evidence type="ECO:0000313" key="1">
    <source>
        <dbReference type="Proteomes" id="UP000887565"/>
    </source>
</evidence>
<dbReference type="WBParaSite" id="nRc.2.0.1.t26670-RA">
    <property type="protein sequence ID" value="nRc.2.0.1.t26670-RA"/>
    <property type="gene ID" value="nRc.2.0.1.g26670"/>
</dbReference>
<organism evidence="1 2">
    <name type="scientific">Romanomermis culicivorax</name>
    <name type="common">Nematode worm</name>
    <dbReference type="NCBI Taxonomy" id="13658"/>
    <lineage>
        <taxon>Eukaryota</taxon>
        <taxon>Metazoa</taxon>
        <taxon>Ecdysozoa</taxon>
        <taxon>Nematoda</taxon>
        <taxon>Enoplea</taxon>
        <taxon>Dorylaimia</taxon>
        <taxon>Mermithida</taxon>
        <taxon>Mermithoidea</taxon>
        <taxon>Mermithidae</taxon>
        <taxon>Romanomermis</taxon>
    </lineage>
</organism>
<dbReference type="Proteomes" id="UP000887565">
    <property type="component" value="Unplaced"/>
</dbReference>
<reference evidence="2" key="1">
    <citation type="submission" date="2022-11" db="UniProtKB">
        <authorList>
            <consortium name="WormBaseParasite"/>
        </authorList>
    </citation>
    <scope>IDENTIFICATION</scope>
</reference>
<name>A0A915JKH4_ROMCU</name>
<protein>
    <submittedName>
        <fullName evidence="2">Uncharacterized protein</fullName>
    </submittedName>
</protein>